<feature type="domain" description="Pyrrolo-quinoline quinone repeat" evidence="1">
    <location>
        <begin position="126"/>
        <end position="361"/>
    </location>
</feature>
<evidence type="ECO:0000259" key="1">
    <source>
        <dbReference type="Pfam" id="PF13360"/>
    </source>
</evidence>
<dbReference type="InterPro" id="IPR018391">
    <property type="entry name" value="PQQ_b-propeller_rpt"/>
</dbReference>
<dbReference type="KEGG" id="tmk:QGN29_11585"/>
<evidence type="ECO:0000313" key="3">
    <source>
        <dbReference type="Proteomes" id="UP001268683"/>
    </source>
</evidence>
<dbReference type="RefSeq" id="WP_310798027.1">
    <property type="nucleotide sequence ID" value="NZ_CP123872.1"/>
</dbReference>
<dbReference type="SMART" id="SM00564">
    <property type="entry name" value="PQQ"/>
    <property type="match status" value="7"/>
</dbReference>
<dbReference type="EMBL" id="CP123872">
    <property type="protein sequence ID" value="WND02192.1"/>
    <property type="molecule type" value="Genomic_DNA"/>
</dbReference>
<proteinExistence type="predicted"/>
<keyword evidence="3" id="KW-1185">Reference proteome</keyword>
<dbReference type="InterPro" id="IPR011047">
    <property type="entry name" value="Quinoprotein_ADH-like_sf"/>
</dbReference>
<sequence>MIKTTKLITLTAIALCISACSLFEGGKKKVKYDDGGKERISILTNVTVLEADSSIASVPVVLPIPYRNKNWAQSGGSQSHAVHHLETADSLSRAWSVSNGAGNSKYERVISTPVSAEGKVFSVDAKGTVNAFSLSNGRKLWSHDIKIDENVKMGYGGGVAYDNGTVYATSGFGLIVALDASSGRREWTYKYSVPLRGAPTVAEGKVFAISHDNLMVAVDAKSGNFLWDQVGIMESAGMLGAASAAYEDGALVFALSSGELIARRATNGLVLWQDTLRSSRRLTPLATLTDIDANPVIDRGKVYGLSHSGRMVAIDMRSGERSWEADIAGVNTPWIAGNFAYVVTVDSQVLCISLADGRIRWVEQLQRFEDQEKRRDLIKWNGPLLAGNRLFLTSSHGYMLTLSPYTGDVLSGVNVGSGMTTNPIMVDGTLITLTDDGKLIAYR</sequence>
<dbReference type="AlphaFoldDB" id="A0AA52EBB3"/>
<dbReference type="PANTHER" id="PTHR34512">
    <property type="entry name" value="CELL SURFACE PROTEIN"/>
    <property type="match status" value="1"/>
</dbReference>
<dbReference type="SUPFAM" id="SSF50998">
    <property type="entry name" value="Quinoprotein alcohol dehydrogenase-like"/>
    <property type="match status" value="1"/>
</dbReference>
<organism evidence="2 3">
    <name type="scientific">Temperatibacter marinus</name>
    <dbReference type="NCBI Taxonomy" id="1456591"/>
    <lineage>
        <taxon>Bacteria</taxon>
        <taxon>Pseudomonadati</taxon>
        <taxon>Pseudomonadota</taxon>
        <taxon>Alphaproteobacteria</taxon>
        <taxon>Kordiimonadales</taxon>
        <taxon>Temperatibacteraceae</taxon>
        <taxon>Temperatibacter</taxon>
    </lineage>
</organism>
<dbReference type="Gene3D" id="2.130.10.10">
    <property type="entry name" value="YVTN repeat-like/Quinoprotein amine dehydrogenase"/>
    <property type="match status" value="1"/>
</dbReference>
<name>A0AA52EBB3_9PROT</name>
<dbReference type="InterPro" id="IPR015943">
    <property type="entry name" value="WD40/YVTN_repeat-like_dom_sf"/>
</dbReference>
<accession>A0AA52EBB3</accession>
<dbReference type="PANTHER" id="PTHR34512:SF30">
    <property type="entry name" value="OUTER MEMBRANE PROTEIN ASSEMBLY FACTOR BAMB"/>
    <property type="match status" value="1"/>
</dbReference>
<gene>
    <name evidence="2" type="ORF">QGN29_11585</name>
</gene>
<protein>
    <submittedName>
        <fullName evidence="2">PQQ-like beta-propeller repeat protein</fullName>
    </submittedName>
</protein>
<dbReference type="Proteomes" id="UP001268683">
    <property type="component" value="Chromosome"/>
</dbReference>
<reference evidence="2" key="1">
    <citation type="submission" date="2023-04" db="EMBL/GenBank/DDBJ databases">
        <title>Complete genome sequence of Temperatibacter marinus.</title>
        <authorList>
            <person name="Rong J.-C."/>
            <person name="Yi M.-L."/>
            <person name="Zhao Q."/>
        </authorList>
    </citation>
    <scope>NUCLEOTIDE SEQUENCE</scope>
    <source>
        <strain evidence="2">NBRC 110045</strain>
    </source>
</reference>
<dbReference type="Pfam" id="PF13360">
    <property type="entry name" value="PQQ_2"/>
    <property type="match status" value="1"/>
</dbReference>
<evidence type="ECO:0000313" key="2">
    <source>
        <dbReference type="EMBL" id="WND02192.1"/>
    </source>
</evidence>
<dbReference type="InterPro" id="IPR002372">
    <property type="entry name" value="PQQ_rpt_dom"/>
</dbReference>